<evidence type="ECO:0000313" key="2">
    <source>
        <dbReference type="EMBL" id="KAF2834026.1"/>
    </source>
</evidence>
<accession>A0A6A7AL85</accession>
<dbReference type="OrthoDB" id="5314997at2759"/>
<reference evidence="2" key="1">
    <citation type="journal article" date="2020" name="Stud. Mycol.">
        <title>101 Dothideomycetes genomes: a test case for predicting lifestyles and emergence of pathogens.</title>
        <authorList>
            <person name="Haridas S."/>
            <person name="Albert R."/>
            <person name="Binder M."/>
            <person name="Bloem J."/>
            <person name="Labutti K."/>
            <person name="Salamov A."/>
            <person name="Andreopoulos B."/>
            <person name="Baker S."/>
            <person name="Barry K."/>
            <person name="Bills G."/>
            <person name="Bluhm B."/>
            <person name="Cannon C."/>
            <person name="Castanera R."/>
            <person name="Culley D."/>
            <person name="Daum C."/>
            <person name="Ezra D."/>
            <person name="Gonzalez J."/>
            <person name="Henrissat B."/>
            <person name="Kuo A."/>
            <person name="Liang C."/>
            <person name="Lipzen A."/>
            <person name="Lutzoni F."/>
            <person name="Magnuson J."/>
            <person name="Mondo S."/>
            <person name="Nolan M."/>
            <person name="Ohm R."/>
            <person name="Pangilinan J."/>
            <person name="Park H.-J."/>
            <person name="Ramirez L."/>
            <person name="Alfaro M."/>
            <person name="Sun H."/>
            <person name="Tritt A."/>
            <person name="Yoshinaga Y."/>
            <person name="Zwiers L.-H."/>
            <person name="Turgeon B."/>
            <person name="Goodwin S."/>
            <person name="Spatafora J."/>
            <person name="Crous P."/>
            <person name="Grigoriev I."/>
        </authorList>
    </citation>
    <scope>NUCLEOTIDE SEQUENCE</scope>
    <source>
        <strain evidence="2">CBS 113818</strain>
    </source>
</reference>
<dbReference type="PANTHER" id="PTHR42085:SF2">
    <property type="entry name" value="F-BOX DOMAIN-CONTAINING PROTEIN"/>
    <property type="match status" value="1"/>
</dbReference>
<dbReference type="Proteomes" id="UP000799424">
    <property type="component" value="Unassembled WGS sequence"/>
</dbReference>
<sequence>MAQRQQRSPQHTGNGKHSHDPQRTWFPFFALPRELRDMIYSMVFEFKTPSSLGSPTRFSFDLPDFPLIAYEAQDQYLQQSQPYSVYSGLPPWTHVNKQLFEEAIDVLATGNVFEVSKADATAYPDVRTVEPSVMEALGPVVRRTRSATRGQTYAYHHRILFQSIRTIDQRLSSTECRPLSAVLSWAS</sequence>
<evidence type="ECO:0000256" key="1">
    <source>
        <dbReference type="SAM" id="MobiDB-lite"/>
    </source>
</evidence>
<keyword evidence="3" id="KW-1185">Reference proteome</keyword>
<dbReference type="PANTHER" id="PTHR42085">
    <property type="entry name" value="F-BOX DOMAIN-CONTAINING PROTEIN"/>
    <property type="match status" value="1"/>
</dbReference>
<organism evidence="2 3">
    <name type="scientific">Ophiobolus disseminans</name>
    <dbReference type="NCBI Taxonomy" id="1469910"/>
    <lineage>
        <taxon>Eukaryota</taxon>
        <taxon>Fungi</taxon>
        <taxon>Dikarya</taxon>
        <taxon>Ascomycota</taxon>
        <taxon>Pezizomycotina</taxon>
        <taxon>Dothideomycetes</taxon>
        <taxon>Pleosporomycetidae</taxon>
        <taxon>Pleosporales</taxon>
        <taxon>Pleosporineae</taxon>
        <taxon>Phaeosphaeriaceae</taxon>
        <taxon>Ophiobolus</taxon>
    </lineage>
</organism>
<proteinExistence type="predicted"/>
<feature type="region of interest" description="Disordered" evidence="1">
    <location>
        <begin position="1"/>
        <end position="21"/>
    </location>
</feature>
<dbReference type="AlphaFoldDB" id="A0A6A7AL85"/>
<dbReference type="EMBL" id="MU006216">
    <property type="protein sequence ID" value="KAF2834026.1"/>
    <property type="molecule type" value="Genomic_DNA"/>
</dbReference>
<evidence type="ECO:0000313" key="3">
    <source>
        <dbReference type="Proteomes" id="UP000799424"/>
    </source>
</evidence>
<feature type="compositionally biased region" description="Polar residues" evidence="1">
    <location>
        <begin position="1"/>
        <end position="15"/>
    </location>
</feature>
<dbReference type="InterPro" id="IPR038883">
    <property type="entry name" value="AN11006-like"/>
</dbReference>
<gene>
    <name evidence="2" type="ORF">CC86DRAFT_18287</name>
</gene>
<name>A0A6A7AL85_9PLEO</name>
<protein>
    <submittedName>
        <fullName evidence="2">Uncharacterized protein</fullName>
    </submittedName>
</protein>